<keyword evidence="2" id="KW-1185">Reference proteome</keyword>
<protein>
    <submittedName>
        <fullName evidence="1">Uncharacterized protein</fullName>
    </submittedName>
</protein>
<comment type="caution">
    <text evidence="1">The sequence shown here is derived from an EMBL/GenBank/DDBJ whole genome shotgun (WGS) entry which is preliminary data.</text>
</comment>
<reference evidence="1 2" key="1">
    <citation type="submission" date="2024-08" db="EMBL/GenBank/DDBJ databases">
        <authorList>
            <person name="Cucini C."/>
            <person name="Frati F."/>
        </authorList>
    </citation>
    <scope>NUCLEOTIDE SEQUENCE [LARGE SCALE GENOMIC DNA]</scope>
</reference>
<organism evidence="1 2">
    <name type="scientific">Orchesella dallaii</name>
    <dbReference type="NCBI Taxonomy" id="48710"/>
    <lineage>
        <taxon>Eukaryota</taxon>
        <taxon>Metazoa</taxon>
        <taxon>Ecdysozoa</taxon>
        <taxon>Arthropoda</taxon>
        <taxon>Hexapoda</taxon>
        <taxon>Collembola</taxon>
        <taxon>Entomobryomorpha</taxon>
        <taxon>Entomobryoidea</taxon>
        <taxon>Orchesellidae</taxon>
        <taxon>Orchesellinae</taxon>
        <taxon>Orchesella</taxon>
    </lineage>
</organism>
<evidence type="ECO:0000313" key="2">
    <source>
        <dbReference type="Proteomes" id="UP001642540"/>
    </source>
</evidence>
<evidence type="ECO:0000313" key="1">
    <source>
        <dbReference type="EMBL" id="CAL8116774.1"/>
    </source>
</evidence>
<dbReference type="Proteomes" id="UP001642540">
    <property type="component" value="Unassembled WGS sequence"/>
</dbReference>
<proteinExistence type="predicted"/>
<dbReference type="EMBL" id="CAXLJM020000053">
    <property type="protein sequence ID" value="CAL8116774.1"/>
    <property type="molecule type" value="Genomic_DNA"/>
</dbReference>
<sequence>MESQFSLSVLVLNFRFKLSRLKNMTMAHLPGRKNLALTLSALHILSSILTKSHTHYVSQVKSIYVPLNPRRELSMEQGNAVIFMQNLSLFPPTTPTMHMFHQKIYIYIFFLFLEVSNLV</sequence>
<gene>
    <name evidence="1" type="ORF">ODALV1_LOCUS17401</name>
</gene>
<name>A0ABP1R579_9HEXA</name>
<accession>A0ABP1R579</accession>